<dbReference type="Proteomes" id="UP001500831">
    <property type="component" value="Unassembled WGS sequence"/>
</dbReference>
<proteinExistence type="predicted"/>
<feature type="region of interest" description="Disordered" evidence="1">
    <location>
        <begin position="1"/>
        <end position="20"/>
    </location>
</feature>
<gene>
    <name evidence="2" type="ORF">GCM10010517_16600</name>
</gene>
<dbReference type="EMBL" id="BAAAVI010000009">
    <property type="protein sequence ID" value="GAA2858194.1"/>
    <property type="molecule type" value="Genomic_DNA"/>
</dbReference>
<sequence length="81" mass="8179">MGVPEVEGAEGTWRSGPLSYAAGAATGFEPAASPLTAEVALPCAPGTRVEPCSSRDRNDRGPPGRSGGGPAEKGRQESNLK</sequence>
<evidence type="ECO:0000313" key="3">
    <source>
        <dbReference type="Proteomes" id="UP001500831"/>
    </source>
</evidence>
<feature type="compositionally biased region" description="Basic and acidic residues" evidence="1">
    <location>
        <begin position="53"/>
        <end position="62"/>
    </location>
</feature>
<name>A0ABP6I9B1_9ACTN</name>
<comment type="caution">
    <text evidence="2">The sequence shown here is derived from an EMBL/GenBank/DDBJ whole genome shotgun (WGS) entry which is preliminary data.</text>
</comment>
<feature type="region of interest" description="Disordered" evidence="1">
    <location>
        <begin position="43"/>
        <end position="81"/>
    </location>
</feature>
<organism evidence="2 3">
    <name type="scientific">Streptosporangium fragile</name>
    <dbReference type="NCBI Taxonomy" id="46186"/>
    <lineage>
        <taxon>Bacteria</taxon>
        <taxon>Bacillati</taxon>
        <taxon>Actinomycetota</taxon>
        <taxon>Actinomycetes</taxon>
        <taxon>Streptosporangiales</taxon>
        <taxon>Streptosporangiaceae</taxon>
        <taxon>Streptosporangium</taxon>
    </lineage>
</organism>
<feature type="compositionally biased region" description="Basic and acidic residues" evidence="1">
    <location>
        <begin position="72"/>
        <end position="81"/>
    </location>
</feature>
<evidence type="ECO:0000313" key="2">
    <source>
        <dbReference type="EMBL" id="GAA2858194.1"/>
    </source>
</evidence>
<protein>
    <submittedName>
        <fullName evidence="2">Uncharacterized protein</fullName>
    </submittedName>
</protein>
<keyword evidence="3" id="KW-1185">Reference proteome</keyword>
<accession>A0ABP6I9B1</accession>
<reference evidence="3" key="1">
    <citation type="journal article" date="2019" name="Int. J. Syst. Evol. Microbiol.">
        <title>The Global Catalogue of Microorganisms (GCM) 10K type strain sequencing project: providing services to taxonomists for standard genome sequencing and annotation.</title>
        <authorList>
            <consortium name="The Broad Institute Genomics Platform"/>
            <consortium name="The Broad Institute Genome Sequencing Center for Infectious Disease"/>
            <person name="Wu L."/>
            <person name="Ma J."/>
        </authorList>
    </citation>
    <scope>NUCLEOTIDE SEQUENCE [LARGE SCALE GENOMIC DNA]</scope>
    <source>
        <strain evidence="3">JCM 6242</strain>
    </source>
</reference>
<evidence type="ECO:0000256" key="1">
    <source>
        <dbReference type="SAM" id="MobiDB-lite"/>
    </source>
</evidence>